<comment type="caution">
    <text evidence="2">The sequence shown here is derived from an EMBL/GenBank/DDBJ whole genome shotgun (WGS) entry which is preliminary data.</text>
</comment>
<dbReference type="EMBL" id="BQXO01000001">
    <property type="protein sequence ID" value="GKT05138.1"/>
    <property type="molecule type" value="Genomic_DNA"/>
</dbReference>
<keyword evidence="3" id="KW-1185">Reference proteome</keyword>
<organism evidence="2 3">
    <name type="scientific">Furfurilactobacillus curtus</name>
    <dbReference type="NCBI Taxonomy" id="1746200"/>
    <lineage>
        <taxon>Bacteria</taxon>
        <taxon>Bacillati</taxon>
        <taxon>Bacillota</taxon>
        <taxon>Bacilli</taxon>
        <taxon>Lactobacillales</taxon>
        <taxon>Lactobacillaceae</taxon>
        <taxon>Furfurilactobacillus</taxon>
    </lineage>
</organism>
<sequence length="339" mass="37565">MSNSFTLSSSSIFQLVVERSVITVFKPHHISLLTGNANANAHFYIQILGLRIVKNSVNQEATHIRHLYYGNNLGEPGSVVTFFVLDQLGHRQDANHGLNGIRLGIPEQQIDFWLNRFMQFNVPVSQTQAGLHVTDPDGVALDLIPVNQQLTAKQVVPNDVPANAQITGLLGTTIAYVDPVLTAHFYQEWLGLSLDPSKTTIPLLGEQAGLVFQAATDPAHRSRMGRGSVDHVALQVPDLNTLFDYYQRAINLGANVELYRDRGWFQSIYVRDPSDNRIELATITPGFALEEPADIMGQQLSLPPLFADQTKTIAQWYAQRGVKFDEAARFEHGGQPVSN</sequence>
<dbReference type="PANTHER" id="PTHR36110:SF4">
    <property type="entry name" value="RING-CLEAVING DIOXYGENASE MHQA-RELATED"/>
    <property type="match status" value="1"/>
</dbReference>
<dbReference type="InterPro" id="IPR037523">
    <property type="entry name" value="VOC_core"/>
</dbReference>
<dbReference type="RefSeq" id="WP_407882394.1">
    <property type="nucleotide sequence ID" value="NZ_BQXO01000001.1"/>
</dbReference>
<gene>
    <name evidence="2" type="ORF">JCM31185_04270</name>
</gene>
<dbReference type="InterPro" id="IPR029068">
    <property type="entry name" value="Glyas_Bleomycin-R_OHBP_Dase"/>
</dbReference>
<dbReference type="PROSITE" id="PS51819">
    <property type="entry name" value="VOC"/>
    <property type="match status" value="2"/>
</dbReference>
<dbReference type="Pfam" id="PF18029">
    <property type="entry name" value="Glyoxalase_6"/>
    <property type="match status" value="1"/>
</dbReference>
<dbReference type="InterPro" id="IPR052537">
    <property type="entry name" value="Extradiol_RC_dioxygenase"/>
</dbReference>
<name>A0ABQ5JRK7_9LACO</name>
<dbReference type="Proteomes" id="UP001628078">
    <property type="component" value="Unassembled WGS sequence"/>
</dbReference>
<protein>
    <submittedName>
        <fullName evidence="2">Glyoxalase</fullName>
    </submittedName>
</protein>
<feature type="domain" description="VOC" evidence="1">
    <location>
        <begin position="168"/>
        <end position="283"/>
    </location>
</feature>
<proteinExistence type="predicted"/>
<evidence type="ECO:0000313" key="3">
    <source>
        <dbReference type="Proteomes" id="UP001628078"/>
    </source>
</evidence>
<dbReference type="SUPFAM" id="SSF54593">
    <property type="entry name" value="Glyoxalase/Bleomycin resistance protein/Dihydroxybiphenyl dioxygenase"/>
    <property type="match status" value="2"/>
</dbReference>
<evidence type="ECO:0000313" key="2">
    <source>
        <dbReference type="EMBL" id="GKT05138.1"/>
    </source>
</evidence>
<dbReference type="Gene3D" id="3.10.180.10">
    <property type="entry name" value="2,3-Dihydroxybiphenyl 1,2-Dioxygenase, domain 1"/>
    <property type="match status" value="2"/>
</dbReference>
<dbReference type="InterPro" id="IPR041581">
    <property type="entry name" value="Glyoxalase_6"/>
</dbReference>
<accession>A0ABQ5JRK7</accession>
<feature type="domain" description="VOC" evidence="1">
    <location>
        <begin position="26"/>
        <end position="146"/>
    </location>
</feature>
<dbReference type="PANTHER" id="PTHR36110">
    <property type="entry name" value="RING-CLEAVING DIOXYGENASE MHQE-RELATED"/>
    <property type="match status" value="1"/>
</dbReference>
<reference evidence="2 3" key="1">
    <citation type="submission" date="2022-03" db="EMBL/GenBank/DDBJ databases">
        <title>Draft genome sequence of Furfurilactobacillus curtus JCM 31185.</title>
        <authorList>
            <person name="Suzuki S."/>
            <person name="Endo A."/>
            <person name="Kajikawa A."/>
        </authorList>
    </citation>
    <scope>NUCLEOTIDE SEQUENCE [LARGE SCALE GENOMIC DNA]</scope>
    <source>
        <strain evidence="2 3">JCM 31185</strain>
    </source>
</reference>
<evidence type="ECO:0000259" key="1">
    <source>
        <dbReference type="PROSITE" id="PS51819"/>
    </source>
</evidence>